<feature type="domain" description="DUF5667" evidence="3">
    <location>
        <begin position="50"/>
        <end position="154"/>
    </location>
</feature>
<accession>A0A1G2DA11</accession>
<organism evidence="4 5">
    <name type="scientific">Candidatus Lloydbacteria bacterium RIFCSPHIGHO2_02_FULL_51_22</name>
    <dbReference type="NCBI Taxonomy" id="1798663"/>
    <lineage>
        <taxon>Bacteria</taxon>
        <taxon>Candidatus Lloydiibacteriota</taxon>
    </lineage>
</organism>
<name>A0A1G2DA11_9BACT</name>
<gene>
    <name evidence="4" type="ORF">A3D67_03550</name>
</gene>
<evidence type="ECO:0000313" key="4">
    <source>
        <dbReference type="EMBL" id="OGZ10446.1"/>
    </source>
</evidence>
<sequence length="448" mass="50107">MISLSAHKYSLPCALAIATLCTVFFLVGVVSAQEAVPSVEEDAAAIAPAGVTPGNPLYAADRFFERMGLFFAFGKKARAERLTVIAEERLSEAREIADTDEEGAQILVGEYETAFENASVEAELSGDEDAQTRFAEQAARHSSVLDTVIERVPEKARENIRAARDRFVENHIALMRVIAEKNPERAAELFSDIAERRAVAAERQAERKEDTTERRIEREQEVAERLKEYDKYAAFGEEVSLIARKIKAGEATDEVLERATERHREVLERVRENVPEAAREGLENALLRAREMREIRTEVLSPVEIDEKIIERQKNALERRELIKDVVRNREREPLMPFSRPETEEVIEGEEDFENGSPPLNVEEGEDGSALRFPAKKQPSPVPTNVCQKDLIEAAKASAGKQCTMIVKIMTCPRTPFLTTTATNGCIISELTARGWGGPRRTAPVNVY</sequence>
<dbReference type="InterPro" id="IPR043725">
    <property type="entry name" value="DUF5667"/>
</dbReference>
<dbReference type="AlphaFoldDB" id="A0A1G2DA11"/>
<evidence type="ECO:0000259" key="3">
    <source>
        <dbReference type="Pfam" id="PF18915"/>
    </source>
</evidence>
<reference evidence="4 5" key="1">
    <citation type="journal article" date="2016" name="Nat. Commun.">
        <title>Thousands of microbial genomes shed light on interconnected biogeochemical processes in an aquifer system.</title>
        <authorList>
            <person name="Anantharaman K."/>
            <person name="Brown C.T."/>
            <person name="Hug L.A."/>
            <person name="Sharon I."/>
            <person name="Castelle C.J."/>
            <person name="Probst A.J."/>
            <person name="Thomas B.C."/>
            <person name="Singh A."/>
            <person name="Wilkins M.J."/>
            <person name="Karaoz U."/>
            <person name="Brodie E.L."/>
            <person name="Williams K.H."/>
            <person name="Hubbard S.S."/>
            <person name="Banfield J.F."/>
        </authorList>
    </citation>
    <scope>NUCLEOTIDE SEQUENCE [LARGE SCALE GENOMIC DNA]</scope>
</reference>
<dbReference type="EMBL" id="MHLN01000040">
    <property type="protein sequence ID" value="OGZ10446.1"/>
    <property type="molecule type" value="Genomic_DNA"/>
</dbReference>
<feature type="coiled-coil region" evidence="1">
    <location>
        <begin position="191"/>
        <end position="222"/>
    </location>
</feature>
<protein>
    <recommendedName>
        <fullName evidence="3">DUF5667 domain-containing protein</fullName>
    </recommendedName>
</protein>
<feature type="region of interest" description="Disordered" evidence="2">
    <location>
        <begin position="342"/>
        <end position="367"/>
    </location>
</feature>
<evidence type="ECO:0000313" key="5">
    <source>
        <dbReference type="Proteomes" id="UP000178099"/>
    </source>
</evidence>
<dbReference type="Pfam" id="PF18915">
    <property type="entry name" value="DUF5667"/>
    <property type="match status" value="1"/>
</dbReference>
<keyword evidence="1" id="KW-0175">Coiled coil</keyword>
<dbReference type="Proteomes" id="UP000178099">
    <property type="component" value="Unassembled WGS sequence"/>
</dbReference>
<feature type="compositionally biased region" description="Acidic residues" evidence="2">
    <location>
        <begin position="344"/>
        <end position="354"/>
    </location>
</feature>
<evidence type="ECO:0000256" key="1">
    <source>
        <dbReference type="SAM" id="Coils"/>
    </source>
</evidence>
<comment type="caution">
    <text evidence="4">The sequence shown here is derived from an EMBL/GenBank/DDBJ whole genome shotgun (WGS) entry which is preliminary data.</text>
</comment>
<evidence type="ECO:0000256" key="2">
    <source>
        <dbReference type="SAM" id="MobiDB-lite"/>
    </source>
</evidence>
<proteinExistence type="predicted"/>